<dbReference type="SUPFAM" id="SSF57845">
    <property type="entry name" value="B-box zinc-binding domain"/>
    <property type="match status" value="1"/>
</dbReference>
<dbReference type="OMA" id="DSHNAHE"/>
<feature type="domain" description="B box-type" evidence="7">
    <location>
        <begin position="96"/>
        <end position="137"/>
    </location>
</feature>
<protein>
    <recommendedName>
        <fullName evidence="10">RING-type domain-containing protein</fullName>
    </recommendedName>
</protein>
<evidence type="ECO:0000256" key="5">
    <source>
        <dbReference type="SAM" id="Coils"/>
    </source>
</evidence>
<evidence type="ECO:0000259" key="7">
    <source>
        <dbReference type="PROSITE" id="PS50119"/>
    </source>
</evidence>
<proteinExistence type="predicted"/>
<dbReference type="InterPro" id="IPR001841">
    <property type="entry name" value="Znf_RING"/>
</dbReference>
<dbReference type="GeneID" id="119744667"/>
<dbReference type="RefSeq" id="XP_038076659.1">
    <property type="nucleotide sequence ID" value="XM_038220731.1"/>
</dbReference>
<dbReference type="PANTHER" id="PTHR25462">
    <property type="entry name" value="BONUS, ISOFORM C-RELATED"/>
    <property type="match status" value="1"/>
</dbReference>
<keyword evidence="9" id="KW-1185">Reference proteome</keyword>
<feature type="domain" description="RING-type" evidence="6">
    <location>
        <begin position="21"/>
        <end position="64"/>
    </location>
</feature>
<keyword evidence="3" id="KW-0862">Zinc</keyword>
<dbReference type="InterPro" id="IPR000315">
    <property type="entry name" value="Znf_B-box"/>
</dbReference>
<evidence type="ECO:0000256" key="2">
    <source>
        <dbReference type="ARBA" id="ARBA00022771"/>
    </source>
</evidence>
<organism evidence="8 9">
    <name type="scientific">Patiria miniata</name>
    <name type="common">Bat star</name>
    <name type="synonym">Asterina miniata</name>
    <dbReference type="NCBI Taxonomy" id="46514"/>
    <lineage>
        <taxon>Eukaryota</taxon>
        <taxon>Metazoa</taxon>
        <taxon>Echinodermata</taxon>
        <taxon>Eleutherozoa</taxon>
        <taxon>Asterozoa</taxon>
        <taxon>Asteroidea</taxon>
        <taxon>Valvatacea</taxon>
        <taxon>Valvatida</taxon>
        <taxon>Asterinidae</taxon>
        <taxon>Patiria</taxon>
    </lineage>
</organism>
<keyword evidence="1" id="KW-0479">Metal-binding</keyword>
<evidence type="ECO:0000313" key="9">
    <source>
        <dbReference type="Proteomes" id="UP000887568"/>
    </source>
</evidence>
<dbReference type="SUPFAM" id="SSF57850">
    <property type="entry name" value="RING/U-box"/>
    <property type="match status" value="1"/>
</dbReference>
<dbReference type="Pfam" id="PF13445">
    <property type="entry name" value="zf-RING_UBOX"/>
    <property type="match status" value="1"/>
</dbReference>
<feature type="coiled-coil region" evidence="5">
    <location>
        <begin position="195"/>
        <end position="240"/>
    </location>
</feature>
<evidence type="ECO:0000313" key="8">
    <source>
        <dbReference type="EnsemblMetazoa" id="XP_038076659.1"/>
    </source>
</evidence>
<keyword evidence="2 4" id="KW-0863">Zinc-finger</keyword>
<dbReference type="InterPro" id="IPR027370">
    <property type="entry name" value="Znf-RING_euk"/>
</dbReference>
<dbReference type="InterPro" id="IPR047153">
    <property type="entry name" value="TRIM45/56/19-like"/>
</dbReference>
<dbReference type="GO" id="GO:0008270">
    <property type="term" value="F:zinc ion binding"/>
    <property type="evidence" value="ECO:0007669"/>
    <property type="project" value="UniProtKB-KW"/>
</dbReference>
<dbReference type="PROSITE" id="PS50089">
    <property type="entry name" value="ZF_RING_2"/>
    <property type="match status" value="1"/>
</dbReference>
<evidence type="ECO:0000256" key="1">
    <source>
        <dbReference type="ARBA" id="ARBA00022723"/>
    </source>
</evidence>
<evidence type="ECO:0000256" key="4">
    <source>
        <dbReference type="PROSITE-ProRule" id="PRU00024"/>
    </source>
</evidence>
<evidence type="ECO:0008006" key="10">
    <source>
        <dbReference type="Google" id="ProtNLM"/>
    </source>
</evidence>
<keyword evidence="5" id="KW-0175">Coiled coil</keyword>
<sequence length="344" mass="39218">MAEGGRYRSSLREFGEKHLQCSICHDWYKNPKTLTCLHSFCKECFMGCHGSSSVTSCVKCPVCRKVTYIGEDNISDLLTDFKLAGMVEAVTKEPVDEEQTCSDHVGKVCCGFCFTCDQVICFLCLKDSHNAHEVGEVGEVVEIRKEYVKERPMKCEKSLEDVAKARKMVSKMEKDCRSTIGVIRQSVESRAVEEIARVTAAKQRIMDELNKIQNDRMKLLSKSARKLDSEEEDLRKIIKNSKVVIAVRNDYNFLKKYTKWEGDFAHYPNPDVKHIAPLSVGFYPSSKSRGRVDLGTLRNPDIGRDEDDSCVGTVIPNHDDDDKYSSEIYKNVKKWRGNWPRDNV</sequence>
<dbReference type="EnsemblMetazoa" id="XM_038220731.1">
    <property type="protein sequence ID" value="XP_038076659.1"/>
    <property type="gene ID" value="LOC119744667"/>
</dbReference>
<dbReference type="PANTHER" id="PTHR25462:SF296">
    <property type="entry name" value="MEIOTIC P26, ISOFORM F"/>
    <property type="match status" value="1"/>
</dbReference>
<dbReference type="InterPro" id="IPR013083">
    <property type="entry name" value="Znf_RING/FYVE/PHD"/>
</dbReference>
<dbReference type="Proteomes" id="UP000887568">
    <property type="component" value="Unplaced"/>
</dbReference>
<reference evidence="8" key="1">
    <citation type="submission" date="2022-11" db="UniProtKB">
        <authorList>
            <consortium name="EnsemblMetazoa"/>
        </authorList>
    </citation>
    <scope>IDENTIFICATION</scope>
</reference>
<evidence type="ECO:0000259" key="6">
    <source>
        <dbReference type="PROSITE" id="PS50089"/>
    </source>
</evidence>
<evidence type="ECO:0000256" key="3">
    <source>
        <dbReference type="ARBA" id="ARBA00022833"/>
    </source>
</evidence>
<accession>A0A914BKM4</accession>
<dbReference type="SMART" id="SM00184">
    <property type="entry name" value="RING"/>
    <property type="match status" value="1"/>
</dbReference>
<dbReference type="AlphaFoldDB" id="A0A914BKM4"/>
<dbReference type="PROSITE" id="PS50119">
    <property type="entry name" value="ZF_BBOX"/>
    <property type="match status" value="1"/>
</dbReference>
<name>A0A914BKM4_PATMI</name>
<dbReference type="Gene3D" id="3.30.40.10">
    <property type="entry name" value="Zinc/RING finger domain, C3HC4 (zinc finger)"/>
    <property type="match status" value="1"/>
</dbReference>
<dbReference type="OrthoDB" id="654191at2759"/>
<dbReference type="Gene3D" id="3.30.160.60">
    <property type="entry name" value="Classic Zinc Finger"/>
    <property type="match status" value="1"/>
</dbReference>